<dbReference type="GO" id="GO:0003677">
    <property type="term" value="F:DNA binding"/>
    <property type="evidence" value="ECO:0007669"/>
    <property type="project" value="InterPro"/>
</dbReference>
<dbReference type="EMBL" id="CP001022">
    <property type="protein sequence ID" value="ACB61182.1"/>
    <property type="molecule type" value="Genomic_DNA"/>
</dbReference>
<gene>
    <name evidence="2" type="ordered locus">Exig_1730</name>
</gene>
<dbReference type="KEGG" id="esi:Exig_1730"/>
<organism evidence="2 3">
    <name type="scientific">Exiguobacterium sibiricum (strain DSM 17290 / CCUG 55495 / CIP 109462 / JCM 13490 / 255-15)</name>
    <dbReference type="NCBI Taxonomy" id="262543"/>
    <lineage>
        <taxon>Bacteria</taxon>
        <taxon>Bacillati</taxon>
        <taxon>Bacillota</taxon>
        <taxon>Bacilli</taxon>
        <taxon>Bacillales</taxon>
        <taxon>Bacillales Family XII. Incertae Sedis</taxon>
        <taxon>Exiguobacterium</taxon>
    </lineage>
</organism>
<dbReference type="InterPro" id="IPR041315">
    <property type="entry name" value="PlcR_TPR"/>
</dbReference>
<dbReference type="PANTHER" id="PTHR37038">
    <property type="entry name" value="TRANSCRIPTIONAL REGULATOR-RELATED"/>
    <property type="match status" value="1"/>
</dbReference>
<dbReference type="Gene3D" id="1.10.260.40">
    <property type="entry name" value="lambda repressor-like DNA-binding domains"/>
    <property type="match status" value="1"/>
</dbReference>
<dbReference type="SMART" id="SM00530">
    <property type="entry name" value="HTH_XRE"/>
    <property type="match status" value="1"/>
</dbReference>
<name>B1YHK9_EXIS2</name>
<dbReference type="CDD" id="cd00093">
    <property type="entry name" value="HTH_XRE"/>
    <property type="match status" value="1"/>
</dbReference>
<dbReference type="PROSITE" id="PS50943">
    <property type="entry name" value="HTH_CROC1"/>
    <property type="match status" value="1"/>
</dbReference>
<dbReference type="eggNOG" id="COG1396">
    <property type="taxonomic scope" value="Bacteria"/>
</dbReference>
<proteinExistence type="predicted"/>
<dbReference type="HOGENOM" id="CLU_053304_3_0_9"/>
<dbReference type="STRING" id="262543.Exig_1730"/>
<dbReference type="Pfam" id="PF01381">
    <property type="entry name" value="HTH_3"/>
    <property type="match status" value="1"/>
</dbReference>
<dbReference type="Pfam" id="PF18768">
    <property type="entry name" value="RNPP_C"/>
    <property type="match status" value="1"/>
</dbReference>
<reference evidence="2 3" key="1">
    <citation type="journal article" date="2006" name="Extremophiles">
        <title>Characterization of Exiguobacterium isolates from the Siberian permafrost. Description of Exiguobacterium sibiricum sp. nov.</title>
        <authorList>
            <person name="Rodrigues D.F."/>
            <person name="Goris J."/>
            <person name="Vishnivetskaya T."/>
            <person name="Gilichinsky D."/>
            <person name="Thomashow M.F."/>
            <person name="Tiedje J.M."/>
        </authorList>
    </citation>
    <scope>NUCLEOTIDE SEQUENCE [LARGE SCALE GENOMIC DNA]</scope>
    <source>
        <strain evidence="3">DSM 17290 / CIP 109462 / JCM 13490 / 255-15</strain>
    </source>
</reference>
<evidence type="ECO:0000313" key="3">
    <source>
        <dbReference type="Proteomes" id="UP000001681"/>
    </source>
</evidence>
<dbReference type="InterPro" id="IPR010982">
    <property type="entry name" value="Lambda_DNA-bd_dom_sf"/>
</dbReference>
<dbReference type="OrthoDB" id="1150409at2"/>
<protein>
    <submittedName>
        <fullName evidence="2">Transcriptional regulator, XRE family</fullName>
    </submittedName>
</protein>
<dbReference type="InterPro" id="IPR001387">
    <property type="entry name" value="Cro/C1-type_HTH"/>
</dbReference>
<dbReference type="InterPro" id="IPR053163">
    <property type="entry name" value="HTH-type_regulator_Rgg"/>
</dbReference>
<evidence type="ECO:0000313" key="2">
    <source>
        <dbReference type="EMBL" id="ACB61182.1"/>
    </source>
</evidence>
<dbReference type="PANTHER" id="PTHR37038:SF14">
    <property type="entry name" value="TRANSCRIPTIONAL ACTIVATOR"/>
    <property type="match status" value="1"/>
</dbReference>
<dbReference type="AlphaFoldDB" id="B1YHK9"/>
<dbReference type="Proteomes" id="UP000001681">
    <property type="component" value="Chromosome"/>
</dbReference>
<dbReference type="InterPro" id="IPR011990">
    <property type="entry name" value="TPR-like_helical_dom_sf"/>
</dbReference>
<feature type="domain" description="HTH cro/C1-type" evidence="1">
    <location>
        <begin position="12"/>
        <end position="65"/>
    </location>
</feature>
<sequence>MNQLNVSIGNEIKRIRQERNWTQSELCQGICSQAEISKIENGRNSPTVDLLQQIAERFHVPVSSFFINEEKKTNFRMRDQEIIHLTRLNQYAEIFKRIDQYLAEETDKEIIILLRYHKLIIEEQTNIIDYRTCISQLLNVSAEEKLIEESFLLYLRIQMSIAILYTNYGEYRRADSIYSLLFEIEYDTIEYKEVKLKIVYNYIRNLIKQKEFSLILKKTEAAITESNQLKDTSLLGHFYYQRGYALEQLNSPSERTQEAYTLAYSIFLATGNTSFATILEVHLSDRMYFSLKSI</sequence>
<reference evidence="2 3" key="2">
    <citation type="journal article" date="2008" name="BMC Genomics">
        <title>Architecture of thermal adaptation in an Exiguobacterium sibiricum strain isolated from 3 million year old permafrost: a genome and transcriptome approach.</title>
        <authorList>
            <person name="Rodrigues D.F."/>
            <person name="Ivanova N."/>
            <person name="He Z."/>
            <person name="Huebner M."/>
            <person name="Zhou J."/>
            <person name="Tiedje J.M."/>
        </authorList>
    </citation>
    <scope>NUCLEOTIDE SEQUENCE [LARGE SCALE GENOMIC DNA]</scope>
    <source>
        <strain evidence="3">DSM 17290 / CIP 109462 / JCM 13490 / 255-15</strain>
    </source>
</reference>
<dbReference type="RefSeq" id="WP_012370600.1">
    <property type="nucleotide sequence ID" value="NC_010556.1"/>
</dbReference>
<dbReference type="SUPFAM" id="SSF47413">
    <property type="entry name" value="lambda repressor-like DNA-binding domains"/>
    <property type="match status" value="1"/>
</dbReference>
<evidence type="ECO:0000259" key="1">
    <source>
        <dbReference type="PROSITE" id="PS50943"/>
    </source>
</evidence>
<dbReference type="Gene3D" id="1.25.40.10">
    <property type="entry name" value="Tetratricopeptide repeat domain"/>
    <property type="match status" value="1"/>
</dbReference>
<keyword evidence="3" id="KW-1185">Reference proteome</keyword>
<reference evidence="3" key="3">
    <citation type="submission" date="2008-04" db="EMBL/GenBank/DDBJ databases">
        <title>Complete sequence of chromosome of Exiguobacterium sibiricum 255-15.</title>
        <authorList>
            <consortium name="US DOE Joint Genome Institute"/>
            <person name="Copeland A."/>
            <person name="Lucas S."/>
            <person name="Lapidus A."/>
            <person name="Glavina del Rio T."/>
            <person name="Dalin E."/>
            <person name="Tice H."/>
            <person name="Bruce D."/>
            <person name="Goodwin L."/>
            <person name="Pitluck S."/>
            <person name="Kiss H."/>
            <person name="Chertkov O."/>
            <person name="Monk C."/>
            <person name="Brettin T."/>
            <person name="Detter J.C."/>
            <person name="Han C."/>
            <person name="Kuske C.R."/>
            <person name="Schmutz J."/>
            <person name="Larimer F."/>
            <person name="Land M."/>
            <person name="Hauser L."/>
            <person name="Kyrpides N."/>
            <person name="Mikhailova N."/>
            <person name="Vishnivetskaya T."/>
            <person name="Rodrigues D.F."/>
            <person name="Gilichinsky D."/>
            <person name="Tiedje J."/>
            <person name="Richardson P."/>
        </authorList>
    </citation>
    <scope>NUCLEOTIDE SEQUENCE [LARGE SCALE GENOMIC DNA]</scope>
    <source>
        <strain evidence="3">DSM 17290 / CIP 109462 / JCM 13490 / 255-15</strain>
    </source>
</reference>
<accession>B1YHK9</accession>